<reference evidence="3 4" key="1">
    <citation type="submission" date="2021-09" db="EMBL/GenBank/DDBJ databases">
        <title>Genomic insights and catalytic innovation underlie evolution of tropane alkaloids biosynthesis.</title>
        <authorList>
            <person name="Wang Y.-J."/>
            <person name="Tian T."/>
            <person name="Huang J.-P."/>
            <person name="Huang S.-X."/>
        </authorList>
    </citation>
    <scope>NUCLEOTIDE SEQUENCE [LARGE SCALE GENOMIC DNA]</scope>
    <source>
        <strain evidence="3">KIB-2018</strain>
        <tissue evidence="3">Leaf</tissue>
    </source>
</reference>
<dbReference type="Proteomes" id="UP001159364">
    <property type="component" value="Linkage Group LG03"/>
</dbReference>
<name>A0AAV8TTX8_9ROSI</name>
<dbReference type="GO" id="GO:0043531">
    <property type="term" value="F:ADP binding"/>
    <property type="evidence" value="ECO:0007669"/>
    <property type="project" value="InterPro"/>
</dbReference>
<dbReference type="AlphaFoldDB" id="A0AAV8TTX8"/>
<dbReference type="Pfam" id="PF00931">
    <property type="entry name" value="NB-ARC"/>
    <property type="match status" value="1"/>
</dbReference>
<gene>
    <name evidence="3" type="ORF">K2173_002568</name>
</gene>
<evidence type="ECO:0000313" key="4">
    <source>
        <dbReference type="Proteomes" id="UP001159364"/>
    </source>
</evidence>
<comment type="caution">
    <text evidence="3">The sequence shown here is derived from an EMBL/GenBank/DDBJ whole genome shotgun (WGS) entry which is preliminary data.</text>
</comment>
<dbReference type="Gene3D" id="3.40.50.300">
    <property type="entry name" value="P-loop containing nucleotide triphosphate hydrolases"/>
    <property type="match status" value="1"/>
</dbReference>
<dbReference type="GO" id="GO:0006952">
    <property type="term" value="P:defense response"/>
    <property type="evidence" value="ECO:0007669"/>
    <property type="project" value="UniProtKB-KW"/>
</dbReference>
<evidence type="ECO:0000256" key="1">
    <source>
        <dbReference type="ARBA" id="ARBA00022821"/>
    </source>
</evidence>
<organism evidence="3 4">
    <name type="scientific">Erythroxylum novogranatense</name>
    <dbReference type="NCBI Taxonomy" id="1862640"/>
    <lineage>
        <taxon>Eukaryota</taxon>
        <taxon>Viridiplantae</taxon>
        <taxon>Streptophyta</taxon>
        <taxon>Embryophyta</taxon>
        <taxon>Tracheophyta</taxon>
        <taxon>Spermatophyta</taxon>
        <taxon>Magnoliopsida</taxon>
        <taxon>eudicotyledons</taxon>
        <taxon>Gunneridae</taxon>
        <taxon>Pentapetalae</taxon>
        <taxon>rosids</taxon>
        <taxon>fabids</taxon>
        <taxon>Malpighiales</taxon>
        <taxon>Erythroxylaceae</taxon>
        <taxon>Erythroxylum</taxon>
    </lineage>
</organism>
<proteinExistence type="predicted"/>
<dbReference type="EMBL" id="JAIWQS010000003">
    <property type="protein sequence ID" value="KAJ8769364.1"/>
    <property type="molecule type" value="Genomic_DNA"/>
</dbReference>
<feature type="domain" description="NB-ARC" evidence="2">
    <location>
        <begin position="4"/>
        <end position="153"/>
    </location>
</feature>
<dbReference type="InterPro" id="IPR002182">
    <property type="entry name" value="NB-ARC"/>
</dbReference>
<dbReference type="FunFam" id="3.40.50.300:FF:001091">
    <property type="entry name" value="Probable disease resistance protein At1g61300"/>
    <property type="match status" value="1"/>
</dbReference>
<dbReference type="PANTHER" id="PTHR36766">
    <property type="entry name" value="PLANT BROAD-SPECTRUM MILDEW RESISTANCE PROTEIN RPW8"/>
    <property type="match status" value="1"/>
</dbReference>
<keyword evidence="4" id="KW-1185">Reference proteome</keyword>
<sequence>MILDAKSKLHTISIMGMGGIGKTTLAKLIYNDNEIQTHFDKQMWVCVSHPFDAMRAAKAILESLDDSSVHDIKELEKVLKNIRGILKEKRFLLVLDDVWNESRDEWVELEHSLNCGLLGSALLITTRKESVASVMGCKDESIHRIGILSWEQC</sequence>
<evidence type="ECO:0000313" key="3">
    <source>
        <dbReference type="EMBL" id="KAJ8769364.1"/>
    </source>
</evidence>
<dbReference type="PANTHER" id="PTHR36766:SF45">
    <property type="entry name" value="NB-ARC DOMAIN-CONTAINING PROTEIN"/>
    <property type="match status" value="1"/>
</dbReference>
<evidence type="ECO:0000259" key="2">
    <source>
        <dbReference type="Pfam" id="PF00931"/>
    </source>
</evidence>
<dbReference type="InterPro" id="IPR027417">
    <property type="entry name" value="P-loop_NTPase"/>
</dbReference>
<dbReference type="SUPFAM" id="SSF52540">
    <property type="entry name" value="P-loop containing nucleoside triphosphate hydrolases"/>
    <property type="match status" value="1"/>
</dbReference>
<dbReference type="PRINTS" id="PR00364">
    <property type="entry name" value="DISEASERSIST"/>
</dbReference>
<protein>
    <recommendedName>
        <fullName evidence="2">NB-ARC domain-containing protein</fullName>
    </recommendedName>
</protein>
<keyword evidence="1" id="KW-0611">Plant defense</keyword>
<accession>A0AAV8TTX8</accession>